<dbReference type="EMBL" id="DTQM01000171">
    <property type="protein sequence ID" value="HGC43257.1"/>
    <property type="molecule type" value="Genomic_DNA"/>
</dbReference>
<comment type="caution">
    <text evidence="5">The sequence shown here is derived from an EMBL/GenBank/DDBJ whole genome shotgun (WGS) entry which is preliminary data.</text>
</comment>
<dbReference type="PANTHER" id="PTHR43176">
    <property type="entry name" value="3-HYDROXYISOBUTYRYL-COA HYDROLASE-RELATED"/>
    <property type="match status" value="1"/>
</dbReference>
<evidence type="ECO:0000256" key="3">
    <source>
        <dbReference type="ARBA" id="ARBA00022801"/>
    </source>
</evidence>
<dbReference type="NCBIfam" id="NF004127">
    <property type="entry name" value="PRK05617.1"/>
    <property type="match status" value="1"/>
</dbReference>
<dbReference type="EC" id="3.1.2.4" evidence="2"/>
<dbReference type="InterPro" id="IPR045004">
    <property type="entry name" value="ECH_dom"/>
</dbReference>
<feature type="domain" description="Enoyl-CoA hydratase/isomerase" evidence="4">
    <location>
        <begin position="16"/>
        <end position="334"/>
    </location>
</feature>
<evidence type="ECO:0000313" key="5">
    <source>
        <dbReference type="EMBL" id="HGC43257.1"/>
    </source>
</evidence>
<sequence length="335" mass="35641">MDEAASVRSMHEGRIGRLLLNRPKALNALDLEMIRGLAAALEGWRDRPSVHAVLIEGAGGRAFCAGGDIRAVRDAALAGDNVAIERFFAEEYALNEAISRYPKPYIALIDGVCMGGGIGVSVHGTFRIASEHAIFAMPETGIGLFPDIGASYFLPRLPGELGMYLALTGAQLRGADAVHAGLATHFVRREALADLAAAITRDGPAVIAGYAAPLPPFSLAAHRALIDACFSAPAVAEIFARLAASEEDFAQATLAVLKTRSPAALLWSFALLRRGAARDLRACLGQELALTRKVTRHPDFLEGVRAMVVDKDRTPHWSAPSIDAVDAREIDALFA</sequence>
<reference evidence="5" key="1">
    <citation type="journal article" date="2020" name="mSystems">
        <title>Genome- and Community-Level Interaction Insights into Carbon Utilization and Element Cycling Functions of Hydrothermarchaeota in Hydrothermal Sediment.</title>
        <authorList>
            <person name="Zhou Z."/>
            <person name="Liu Y."/>
            <person name="Xu W."/>
            <person name="Pan J."/>
            <person name="Luo Z.H."/>
            <person name="Li M."/>
        </authorList>
    </citation>
    <scope>NUCLEOTIDE SEQUENCE</scope>
    <source>
        <strain evidence="5">SpSt-997</strain>
    </source>
</reference>
<dbReference type="Pfam" id="PF16113">
    <property type="entry name" value="ECH_2"/>
    <property type="match status" value="1"/>
</dbReference>
<accession>A0A8J4M6G2</accession>
<gene>
    <name evidence="5" type="ORF">ENY07_08580</name>
</gene>
<dbReference type="AlphaFoldDB" id="A0A8J4M6G2"/>
<dbReference type="PANTHER" id="PTHR43176:SF3">
    <property type="entry name" value="3-HYDROXYISOBUTYRYL-COA HYDROLASE, MITOCHONDRIAL"/>
    <property type="match status" value="1"/>
</dbReference>
<dbReference type="Gene3D" id="3.90.226.10">
    <property type="entry name" value="2-enoyl-CoA Hydratase, Chain A, domain 1"/>
    <property type="match status" value="1"/>
</dbReference>
<dbReference type="InterPro" id="IPR032259">
    <property type="entry name" value="HIBYL-CoA-H"/>
</dbReference>
<proteinExistence type="predicted"/>
<organism evidence="5">
    <name type="scientific">Acidicaldus sp</name>
    <dbReference type="NCBI Taxonomy" id="1872105"/>
    <lineage>
        <taxon>Bacteria</taxon>
        <taxon>Pseudomonadati</taxon>
        <taxon>Pseudomonadota</taxon>
        <taxon>Alphaproteobacteria</taxon>
        <taxon>Acetobacterales</taxon>
        <taxon>Acetobacteraceae</taxon>
        <taxon>Acidicaldus</taxon>
    </lineage>
</organism>
<evidence type="ECO:0000256" key="2">
    <source>
        <dbReference type="ARBA" id="ARBA00011915"/>
    </source>
</evidence>
<evidence type="ECO:0000256" key="1">
    <source>
        <dbReference type="ARBA" id="ARBA00001709"/>
    </source>
</evidence>
<dbReference type="CDD" id="cd06558">
    <property type="entry name" value="crotonase-like"/>
    <property type="match status" value="1"/>
</dbReference>
<dbReference type="InterPro" id="IPR029045">
    <property type="entry name" value="ClpP/crotonase-like_dom_sf"/>
</dbReference>
<comment type="catalytic activity">
    <reaction evidence="1">
        <text>3-hydroxy-2-methylpropanoyl-CoA + H2O = 3-hydroxy-2-methylpropanoate + CoA + H(+)</text>
        <dbReference type="Rhea" id="RHEA:20888"/>
        <dbReference type="ChEBI" id="CHEBI:11805"/>
        <dbReference type="ChEBI" id="CHEBI:15377"/>
        <dbReference type="ChEBI" id="CHEBI:15378"/>
        <dbReference type="ChEBI" id="CHEBI:57287"/>
        <dbReference type="ChEBI" id="CHEBI:57340"/>
        <dbReference type="EC" id="3.1.2.4"/>
    </reaction>
</comment>
<dbReference type="SUPFAM" id="SSF52096">
    <property type="entry name" value="ClpP/crotonase"/>
    <property type="match status" value="1"/>
</dbReference>
<keyword evidence="3" id="KW-0378">Hydrolase</keyword>
<protein>
    <recommendedName>
        <fullName evidence="2">3-hydroxyisobutyryl-CoA hydrolase</fullName>
        <ecNumber evidence="2">3.1.2.4</ecNumber>
    </recommendedName>
</protein>
<evidence type="ECO:0000259" key="4">
    <source>
        <dbReference type="Pfam" id="PF16113"/>
    </source>
</evidence>
<name>A0A8J4M6G2_9PROT</name>
<dbReference type="GO" id="GO:0006574">
    <property type="term" value="P:L-valine catabolic process"/>
    <property type="evidence" value="ECO:0007669"/>
    <property type="project" value="TreeGrafter"/>
</dbReference>
<dbReference type="GO" id="GO:0003860">
    <property type="term" value="F:3-hydroxyisobutyryl-CoA hydrolase activity"/>
    <property type="evidence" value="ECO:0007669"/>
    <property type="project" value="UniProtKB-EC"/>
</dbReference>